<dbReference type="PANTHER" id="PTHR10622">
    <property type="entry name" value="HET DOMAIN-CONTAINING PROTEIN"/>
    <property type="match status" value="1"/>
</dbReference>
<dbReference type="Pfam" id="PF06985">
    <property type="entry name" value="HET"/>
    <property type="match status" value="1"/>
</dbReference>
<proteinExistence type="predicted"/>
<dbReference type="InterPro" id="IPR010730">
    <property type="entry name" value="HET"/>
</dbReference>
<comment type="caution">
    <text evidence="3">The sequence shown here is derived from an EMBL/GenBank/DDBJ whole genome shotgun (WGS) entry which is preliminary data.</text>
</comment>
<reference evidence="3" key="2">
    <citation type="journal article" date="2020" name="Nat. Commun.">
        <title>Large-scale genome sequencing of mycorrhizal fungi provides insights into the early evolution of symbiotic traits.</title>
        <authorList>
            <person name="Miyauchi S."/>
            <person name="Kiss E."/>
            <person name="Kuo A."/>
            <person name="Drula E."/>
            <person name="Kohler A."/>
            <person name="Sanchez-Garcia M."/>
            <person name="Morin E."/>
            <person name="Andreopoulos B."/>
            <person name="Barry K.W."/>
            <person name="Bonito G."/>
            <person name="Buee M."/>
            <person name="Carver A."/>
            <person name="Chen C."/>
            <person name="Cichocki N."/>
            <person name="Clum A."/>
            <person name="Culley D."/>
            <person name="Crous P.W."/>
            <person name="Fauchery L."/>
            <person name="Girlanda M."/>
            <person name="Hayes R.D."/>
            <person name="Keri Z."/>
            <person name="LaButti K."/>
            <person name="Lipzen A."/>
            <person name="Lombard V."/>
            <person name="Magnuson J."/>
            <person name="Maillard F."/>
            <person name="Murat C."/>
            <person name="Nolan M."/>
            <person name="Ohm R.A."/>
            <person name="Pangilinan J."/>
            <person name="Pereira M.F."/>
            <person name="Perotto S."/>
            <person name="Peter M."/>
            <person name="Pfister S."/>
            <person name="Riley R."/>
            <person name="Sitrit Y."/>
            <person name="Stielow J.B."/>
            <person name="Szollosi G."/>
            <person name="Zifcakova L."/>
            <person name="Stursova M."/>
            <person name="Spatafora J.W."/>
            <person name="Tedersoo L."/>
            <person name="Vaario L.M."/>
            <person name="Yamada A."/>
            <person name="Yan M."/>
            <person name="Wang P."/>
            <person name="Xu J."/>
            <person name="Bruns T."/>
            <person name="Baldrian P."/>
            <person name="Vilgalys R."/>
            <person name="Dunand C."/>
            <person name="Henrissat B."/>
            <person name="Grigoriev I.V."/>
            <person name="Hibbett D."/>
            <person name="Nagy L.G."/>
            <person name="Martin F.M."/>
        </authorList>
    </citation>
    <scope>NUCLEOTIDE SEQUENCE</scope>
    <source>
        <strain evidence="3">BED1</strain>
    </source>
</reference>
<dbReference type="InterPro" id="IPR011990">
    <property type="entry name" value="TPR-like_helical_dom_sf"/>
</dbReference>
<evidence type="ECO:0000259" key="2">
    <source>
        <dbReference type="Pfam" id="PF06985"/>
    </source>
</evidence>
<gene>
    <name evidence="3" type="ORF">L210DRAFT_3136356</name>
</gene>
<feature type="domain" description="Heterokaryon incompatibility" evidence="2">
    <location>
        <begin position="149"/>
        <end position="239"/>
    </location>
</feature>
<name>A0AAD4G7Z0_BOLED</name>
<protein>
    <recommendedName>
        <fullName evidence="2">Heterokaryon incompatibility domain-containing protein</fullName>
    </recommendedName>
</protein>
<dbReference type="PANTHER" id="PTHR10622:SF10">
    <property type="entry name" value="HET DOMAIN-CONTAINING PROTEIN"/>
    <property type="match status" value="1"/>
</dbReference>
<evidence type="ECO:0000256" key="1">
    <source>
        <dbReference type="SAM" id="MobiDB-lite"/>
    </source>
</evidence>
<keyword evidence="4" id="KW-1185">Reference proteome</keyword>
<dbReference type="Proteomes" id="UP001194468">
    <property type="component" value="Unassembled WGS sequence"/>
</dbReference>
<dbReference type="EMBL" id="WHUW01000078">
    <property type="protein sequence ID" value="KAF8427619.1"/>
    <property type="molecule type" value="Genomic_DNA"/>
</dbReference>
<reference evidence="3" key="1">
    <citation type="submission" date="2019-10" db="EMBL/GenBank/DDBJ databases">
        <authorList>
            <consortium name="DOE Joint Genome Institute"/>
            <person name="Kuo A."/>
            <person name="Miyauchi S."/>
            <person name="Kiss E."/>
            <person name="Drula E."/>
            <person name="Kohler A."/>
            <person name="Sanchez-Garcia M."/>
            <person name="Andreopoulos B."/>
            <person name="Barry K.W."/>
            <person name="Bonito G."/>
            <person name="Buee M."/>
            <person name="Carver A."/>
            <person name="Chen C."/>
            <person name="Cichocki N."/>
            <person name="Clum A."/>
            <person name="Culley D."/>
            <person name="Crous P.W."/>
            <person name="Fauchery L."/>
            <person name="Girlanda M."/>
            <person name="Hayes R."/>
            <person name="Keri Z."/>
            <person name="LaButti K."/>
            <person name="Lipzen A."/>
            <person name="Lombard V."/>
            <person name="Magnuson J."/>
            <person name="Maillard F."/>
            <person name="Morin E."/>
            <person name="Murat C."/>
            <person name="Nolan M."/>
            <person name="Ohm R."/>
            <person name="Pangilinan J."/>
            <person name="Pereira M."/>
            <person name="Perotto S."/>
            <person name="Peter M."/>
            <person name="Riley R."/>
            <person name="Sitrit Y."/>
            <person name="Stielow B."/>
            <person name="Szollosi G."/>
            <person name="Zifcakova L."/>
            <person name="Stursova M."/>
            <person name="Spatafora J.W."/>
            <person name="Tedersoo L."/>
            <person name="Vaario L.-M."/>
            <person name="Yamada A."/>
            <person name="Yan M."/>
            <person name="Wang P."/>
            <person name="Xu J."/>
            <person name="Bruns T."/>
            <person name="Baldrian P."/>
            <person name="Vilgalys R."/>
            <person name="Henrissat B."/>
            <person name="Grigoriev I.V."/>
            <person name="Hibbett D."/>
            <person name="Nagy L.G."/>
            <person name="Martin F.M."/>
        </authorList>
    </citation>
    <scope>NUCLEOTIDE SEQUENCE</scope>
    <source>
        <strain evidence="3">BED1</strain>
    </source>
</reference>
<dbReference type="AlphaFoldDB" id="A0AAD4G7Z0"/>
<organism evidence="3 4">
    <name type="scientific">Boletus edulis BED1</name>
    <dbReference type="NCBI Taxonomy" id="1328754"/>
    <lineage>
        <taxon>Eukaryota</taxon>
        <taxon>Fungi</taxon>
        <taxon>Dikarya</taxon>
        <taxon>Basidiomycota</taxon>
        <taxon>Agaricomycotina</taxon>
        <taxon>Agaricomycetes</taxon>
        <taxon>Agaricomycetidae</taxon>
        <taxon>Boletales</taxon>
        <taxon>Boletineae</taxon>
        <taxon>Boletaceae</taxon>
        <taxon>Boletoideae</taxon>
        <taxon>Boletus</taxon>
    </lineage>
</organism>
<feature type="region of interest" description="Disordered" evidence="1">
    <location>
        <begin position="516"/>
        <end position="562"/>
    </location>
</feature>
<dbReference type="Gene3D" id="1.25.40.10">
    <property type="entry name" value="Tetratricopeptide repeat domain"/>
    <property type="match status" value="1"/>
</dbReference>
<sequence>MKRSKTRASNGSWEDALTDADEVIKLDPSSHRGYARKYMALHGLGDYDAAYDALLHLISVSEDSSDEEMNRLRSNYNRAIAAIDSATDAIFKLCPLVLIDLAMGQLCDREGRRRTFRSETPFKKLVSEAAIAGVDRKHIRQIVVEYFKWVMLSHTWEGEEPTFKDVTEARSVHDLDRSPLDKKLRQFCETARKDDYRWAWSDTCCINKDSSTVLGQSLVSMYSWYEEAAETLVYLADVLSSSQIDALIKSRWMTRAWTLQELLAPKVIRFYDREWKLFLDDSDHPNHKESPVIKQALSQAMGLSPENITSFQPKHLGVREKLRLASTRNAGVEEDTAYSLIGIFSSDIVPQYGLGKVALGQLLENIVARTGDVTVISWTGKSLSYNSALPDSLAVYSKIPFAPPPMDINEFDTCMDKLRTGLAPQAPLDFYYRVTQLPRATFSDRCLRLPCAVFHVTNIGVQKLGGIRGNDYRAMVTLLGKVKFRTTDLMPLNKPQKLVFIHPWLRDLHDLRDGFESDDEREAESNVGSDDKWDSNSAESDGDSEHSTEYNSAPNSPLHAEPAAQMDPYTQALQLIVWLGRPFNALLLEQQSNNQYKRVAAENEIVISGVPYHTDPNDIEVKVLEII</sequence>
<accession>A0AAD4G7Z0</accession>
<evidence type="ECO:0000313" key="4">
    <source>
        <dbReference type="Proteomes" id="UP001194468"/>
    </source>
</evidence>
<dbReference type="SUPFAM" id="SSF48452">
    <property type="entry name" value="TPR-like"/>
    <property type="match status" value="1"/>
</dbReference>
<evidence type="ECO:0000313" key="3">
    <source>
        <dbReference type="EMBL" id="KAF8427619.1"/>
    </source>
</evidence>